<keyword evidence="2" id="KW-1185">Reference proteome</keyword>
<dbReference type="Proteomes" id="UP000283269">
    <property type="component" value="Unassembled WGS sequence"/>
</dbReference>
<evidence type="ECO:0000313" key="2">
    <source>
        <dbReference type="Proteomes" id="UP000283269"/>
    </source>
</evidence>
<name>A0A409X6F5_PSICY</name>
<organism evidence="1 2">
    <name type="scientific">Psilocybe cyanescens</name>
    <dbReference type="NCBI Taxonomy" id="93625"/>
    <lineage>
        <taxon>Eukaryota</taxon>
        <taxon>Fungi</taxon>
        <taxon>Dikarya</taxon>
        <taxon>Basidiomycota</taxon>
        <taxon>Agaricomycotina</taxon>
        <taxon>Agaricomycetes</taxon>
        <taxon>Agaricomycetidae</taxon>
        <taxon>Agaricales</taxon>
        <taxon>Agaricineae</taxon>
        <taxon>Strophariaceae</taxon>
        <taxon>Psilocybe</taxon>
    </lineage>
</organism>
<proteinExistence type="predicted"/>
<reference evidence="1 2" key="1">
    <citation type="journal article" date="2018" name="Evol. Lett.">
        <title>Horizontal gene cluster transfer increased hallucinogenic mushroom diversity.</title>
        <authorList>
            <person name="Reynolds H.T."/>
            <person name="Vijayakumar V."/>
            <person name="Gluck-Thaler E."/>
            <person name="Korotkin H.B."/>
            <person name="Matheny P.B."/>
            <person name="Slot J.C."/>
        </authorList>
    </citation>
    <scope>NUCLEOTIDE SEQUENCE [LARGE SCALE GENOMIC DNA]</scope>
    <source>
        <strain evidence="1 2">2631</strain>
    </source>
</reference>
<sequence>MGPAIRISRHFILRLLPSALGPQDLDPSAFRSSAVPTLHVTSQVPLHFNFVLKHLQDGDPLDEVDQHL</sequence>
<dbReference type="InParanoid" id="A0A409X6F5"/>
<accession>A0A409X6F5</accession>
<gene>
    <name evidence="1" type="ORF">CVT25_002280</name>
</gene>
<evidence type="ECO:0000313" key="1">
    <source>
        <dbReference type="EMBL" id="PPQ86363.1"/>
    </source>
</evidence>
<comment type="caution">
    <text evidence="1">The sequence shown here is derived from an EMBL/GenBank/DDBJ whole genome shotgun (WGS) entry which is preliminary data.</text>
</comment>
<protein>
    <submittedName>
        <fullName evidence="1">Uncharacterized protein</fullName>
    </submittedName>
</protein>
<dbReference type="EMBL" id="NHYD01002508">
    <property type="protein sequence ID" value="PPQ86363.1"/>
    <property type="molecule type" value="Genomic_DNA"/>
</dbReference>
<dbReference type="AlphaFoldDB" id="A0A409X6F5"/>